<organism evidence="12 13">
    <name type="scientific">Microlunatus elymi</name>
    <dbReference type="NCBI Taxonomy" id="2596828"/>
    <lineage>
        <taxon>Bacteria</taxon>
        <taxon>Bacillati</taxon>
        <taxon>Actinomycetota</taxon>
        <taxon>Actinomycetes</taxon>
        <taxon>Propionibacteriales</taxon>
        <taxon>Propionibacteriaceae</taxon>
        <taxon>Microlunatus</taxon>
    </lineage>
</organism>
<evidence type="ECO:0000313" key="12">
    <source>
        <dbReference type="EMBL" id="QDP95047.1"/>
    </source>
</evidence>
<dbReference type="EMBL" id="CP041692">
    <property type="protein sequence ID" value="QDP95047.1"/>
    <property type="molecule type" value="Genomic_DNA"/>
</dbReference>
<evidence type="ECO:0000256" key="8">
    <source>
        <dbReference type="ARBA" id="ARBA00023136"/>
    </source>
</evidence>
<evidence type="ECO:0000256" key="7">
    <source>
        <dbReference type="ARBA" id="ARBA00023065"/>
    </source>
</evidence>
<feature type="transmembrane region" description="Helical" evidence="10">
    <location>
        <begin position="243"/>
        <end position="260"/>
    </location>
</feature>
<evidence type="ECO:0000256" key="5">
    <source>
        <dbReference type="ARBA" id="ARBA00022692"/>
    </source>
</evidence>
<keyword evidence="4" id="KW-1003">Cell membrane</keyword>
<dbReference type="InterPro" id="IPR006037">
    <property type="entry name" value="RCK_C"/>
</dbReference>
<dbReference type="NCBIfam" id="NF003715">
    <property type="entry name" value="PRK05326.1-2"/>
    <property type="match status" value="1"/>
</dbReference>
<evidence type="ECO:0000256" key="4">
    <source>
        <dbReference type="ARBA" id="ARBA00022475"/>
    </source>
</evidence>
<dbReference type="GO" id="GO:0006813">
    <property type="term" value="P:potassium ion transport"/>
    <property type="evidence" value="ECO:0007669"/>
    <property type="project" value="InterPro"/>
</dbReference>
<feature type="domain" description="RCK C-terminal" evidence="11">
    <location>
        <begin position="402"/>
        <end position="484"/>
    </location>
</feature>
<dbReference type="InterPro" id="IPR038770">
    <property type="entry name" value="Na+/solute_symporter_sf"/>
</dbReference>
<dbReference type="SUPFAM" id="SSF116726">
    <property type="entry name" value="TrkA C-terminal domain-like"/>
    <property type="match status" value="1"/>
</dbReference>
<feature type="transmembrane region" description="Helical" evidence="10">
    <location>
        <begin position="57"/>
        <end position="75"/>
    </location>
</feature>
<dbReference type="GO" id="GO:1902600">
    <property type="term" value="P:proton transmembrane transport"/>
    <property type="evidence" value="ECO:0007669"/>
    <property type="project" value="InterPro"/>
</dbReference>
<evidence type="ECO:0000256" key="2">
    <source>
        <dbReference type="ARBA" id="ARBA00022448"/>
    </source>
</evidence>
<feature type="transmembrane region" description="Helical" evidence="10">
    <location>
        <begin position="334"/>
        <end position="354"/>
    </location>
</feature>
<dbReference type="RefSeq" id="WP_143985029.1">
    <property type="nucleotide sequence ID" value="NZ_CP041692.1"/>
</dbReference>
<keyword evidence="2" id="KW-0813">Transport</keyword>
<evidence type="ECO:0000259" key="11">
    <source>
        <dbReference type="PROSITE" id="PS51202"/>
    </source>
</evidence>
<feature type="transmembrane region" description="Helical" evidence="10">
    <location>
        <begin position="87"/>
        <end position="111"/>
    </location>
</feature>
<evidence type="ECO:0000313" key="13">
    <source>
        <dbReference type="Proteomes" id="UP000319263"/>
    </source>
</evidence>
<dbReference type="GO" id="GO:0008324">
    <property type="term" value="F:monoatomic cation transmembrane transporter activity"/>
    <property type="evidence" value="ECO:0007669"/>
    <property type="project" value="InterPro"/>
</dbReference>
<dbReference type="PANTHER" id="PTHR32507:SF7">
    <property type="entry name" value="K(+)_H(+) ANTIPORTER NHAP2"/>
    <property type="match status" value="1"/>
</dbReference>
<feature type="transmembrane region" description="Helical" evidence="10">
    <location>
        <begin position="33"/>
        <end position="51"/>
    </location>
</feature>
<dbReference type="PANTHER" id="PTHR32507">
    <property type="entry name" value="NA(+)/H(+) ANTIPORTER 1"/>
    <property type="match status" value="1"/>
</dbReference>
<dbReference type="Pfam" id="PF00999">
    <property type="entry name" value="Na_H_Exchanger"/>
    <property type="match status" value="1"/>
</dbReference>
<evidence type="ECO:0000256" key="1">
    <source>
        <dbReference type="ARBA" id="ARBA00004651"/>
    </source>
</evidence>
<feature type="transmembrane region" description="Helical" evidence="10">
    <location>
        <begin position="6"/>
        <end position="26"/>
    </location>
</feature>
<dbReference type="Proteomes" id="UP000319263">
    <property type="component" value="Chromosome"/>
</dbReference>
<dbReference type="Pfam" id="PF02080">
    <property type="entry name" value="TrkA_C"/>
    <property type="match status" value="1"/>
</dbReference>
<dbReference type="GO" id="GO:0005886">
    <property type="term" value="C:plasma membrane"/>
    <property type="evidence" value="ECO:0007669"/>
    <property type="project" value="UniProtKB-SubCell"/>
</dbReference>
<evidence type="ECO:0000256" key="6">
    <source>
        <dbReference type="ARBA" id="ARBA00022989"/>
    </source>
</evidence>
<gene>
    <name evidence="12" type="ORF">FOE78_03175</name>
</gene>
<feature type="region of interest" description="Disordered" evidence="9">
    <location>
        <begin position="491"/>
        <end position="510"/>
    </location>
</feature>
<accession>A0A516PV34</accession>
<dbReference type="Gene3D" id="3.30.70.1450">
    <property type="entry name" value="Regulator of K+ conductance, C-terminal domain"/>
    <property type="match status" value="1"/>
</dbReference>
<reference evidence="12 13" key="1">
    <citation type="submission" date="2019-07" db="EMBL/GenBank/DDBJ databases">
        <title>Microlunatus dokdonensis sp. nov. isolated from the rhizospheric soil of the wild plant Elymus tsukushiensis.</title>
        <authorList>
            <person name="Ghim S.-Y."/>
            <person name="Hwang Y.-J."/>
            <person name="Son J.-S."/>
            <person name="Shin J.-H."/>
        </authorList>
    </citation>
    <scope>NUCLEOTIDE SEQUENCE [LARGE SCALE GENOMIC DNA]</scope>
    <source>
        <strain evidence="12 13">KUDC0627</strain>
    </source>
</reference>
<sequence>MIDLDVIMLVSAVVLIAAIFAARIGARFGLPALLLFLGIGMVLGDSVIGIHFDNAELAQAIGFGALVLILAEGGLTTKWSNIRSSTGIAIALATGGVAISIALVALFAFLVLGLDPWLAILLGAVTSSTDAAAVFSVLRRVPLPHKIRGILEGESGLNDAPTVLVVGLASSAAIGEHTEGGVPVMLLLIVVELVGGVVIGAVIGWIGVQVLRRINLPSSGLYALAALGWTVLAYAVTSQVHTSGFAAVYVCGLILGNAKLPYRMATRSFVEGIGWIAQIGLFVMLGLLASPQRLLLSDLGIALAAGLFLTLVARPVSVFLSTVWFKIGWRDQAFLSWAGLRGAVPIVLCTIPLASGVPHATALFDIVLMFVIIFTVLQAPSLPWVADRLGLAHRDQPTDVEVEVAPLERMGADLLQVTVPKGSKLNGVEIGELRLGKNAVVSLIIRDQQSMVPGPRDRLNIGDQMLIVTPSHLREQTERRLRAIGRGGRLATWRESHSRGNPGRGPVDTG</sequence>
<dbReference type="KEGG" id="mik:FOE78_03175"/>
<proteinExistence type="predicted"/>
<dbReference type="GO" id="GO:0015297">
    <property type="term" value="F:antiporter activity"/>
    <property type="evidence" value="ECO:0007669"/>
    <property type="project" value="UniProtKB-KW"/>
</dbReference>
<keyword evidence="13" id="KW-1185">Reference proteome</keyword>
<dbReference type="NCBIfam" id="NF003716">
    <property type="entry name" value="PRK05326.1-3"/>
    <property type="match status" value="1"/>
</dbReference>
<dbReference type="InterPro" id="IPR036721">
    <property type="entry name" value="RCK_C_sf"/>
</dbReference>
<dbReference type="PROSITE" id="PS51202">
    <property type="entry name" value="RCK_C"/>
    <property type="match status" value="1"/>
</dbReference>
<dbReference type="InterPro" id="IPR006153">
    <property type="entry name" value="Cation/H_exchanger_TM"/>
</dbReference>
<dbReference type="Gene3D" id="1.20.1530.20">
    <property type="match status" value="1"/>
</dbReference>
<keyword evidence="6 10" id="KW-1133">Transmembrane helix</keyword>
<name>A0A516PV34_9ACTN</name>
<keyword evidence="7" id="KW-0406">Ion transport</keyword>
<keyword evidence="3" id="KW-0050">Antiport</keyword>
<feature type="transmembrane region" description="Helical" evidence="10">
    <location>
        <begin position="301"/>
        <end position="325"/>
    </location>
</feature>
<comment type="subcellular location">
    <subcellularLocation>
        <location evidence="1">Cell membrane</location>
        <topology evidence="1">Multi-pass membrane protein</topology>
    </subcellularLocation>
</comment>
<evidence type="ECO:0000256" key="3">
    <source>
        <dbReference type="ARBA" id="ARBA00022449"/>
    </source>
</evidence>
<protein>
    <submittedName>
        <fullName evidence="12">Potassium/proton antiporter</fullName>
    </submittedName>
</protein>
<feature type="transmembrane region" description="Helical" evidence="10">
    <location>
        <begin position="366"/>
        <end position="386"/>
    </location>
</feature>
<dbReference type="OrthoDB" id="9810759at2"/>
<feature type="transmembrane region" description="Helical" evidence="10">
    <location>
        <begin position="272"/>
        <end position="289"/>
    </location>
</feature>
<keyword evidence="8 10" id="KW-0472">Membrane</keyword>
<evidence type="ECO:0000256" key="9">
    <source>
        <dbReference type="SAM" id="MobiDB-lite"/>
    </source>
</evidence>
<keyword evidence="5 10" id="KW-0812">Transmembrane</keyword>
<evidence type="ECO:0000256" key="10">
    <source>
        <dbReference type="SAM" id="Phobius"/>
    </source>
</evidence>
<dbReference type="AlphaFoldDB" id="A0A516PV34"/>
<feature type="transmembrane region" description="Helical" evidence="10">
    <location>
        <begin position="184"/>
        <end position="208"/>
    </location>
</feature>
<feature type="transmembrane region" description="Helical" evidence="10">
    <location>
        <begin position="117"/>
        <end position="138"/>
    </location>
</feature>